<dbReference type="PANTHER" id="PTHR38593:SF1">
    <property type="entry name" value="BLR2558 PROTEIN"/>
    <property type="match status" value="1"/>
</dbReference>
<dbReference type="Proteomes" id="UP000826050">
    <property type="component" value="Chromosome"/>
</dbReference>
<dbReference type="InterPro" id="IPR012347">
    <property type="entry name" value="Ferritin-like"/>
</dbReference>
<gene>
    <name evidence="2" type="ORF">FE795_14120</name>
</gene>
<reference evidence="2 3" key="1">
    <citation type="submission" date="2020-02" db="EMBL/GenBank/DDBJ databases">
        <title>Partial ammonium oxidation to N2 by heterotrophic bacteria.</title>
        <authorList>
            <person name="Wu M."/>
        </authorList>
    </citation>
    <scope>NUCLEOTIDE SEQUENCE [LARGE SCALE GENOMIC DNA]</scope>
    <source>
        <strain evidence="2 3">HO-1</strain>
    </source>
</reference>
<sequence length="173" mass="18941">MACLAVAAGVVMGLCVRSSYARGLAATDKGFMKDAAQAGHLELQAARLALQRSSNERVADFATMMIQDHEQLAQELAALAKARHVELPATPTLMQRGKLAFLQEAKGEQFDADYANEVALKAHETTIKLFEDYIEKGRDRELMGFAQDALPLLRQHLQHAHVLADSMKPALAQ</sequence>
<proteinExistence type="predicted"/>
<keyword evidence="3" id="KW-1185">Reference proteome</keyword>
<evidence type="ECO:0000259" key="1">
    <source>
        <dbReference type="Pfam" id="PF13628"/>
    </source>
</evidence>
<evidence type="ECO:0000313" key="3">
    <source>
        <dbReference type="Proteomes" id="UP000826050"/>
    </source>
</evidence>
<accession>A0ABX8T426</accession>
<dbReference type="Gene3D" id="1.20.1260.10">
    <property type="match status" value="1"/>
</dbReference>
<dbReference type="PANTHER" id="PTHR38593">
    <property type="entry name" value="BLR2558 PROTEIN"/>
    <property type="match status" value="1"/>
</dbReference>
<organism evidence="2 3">
    <name type="scientific">Alcaligenes ammonioxydans</name>
    <dbReference type="NCBI Taxonomy" id="2582914"/>
    <lineage>
        <taxon>Bacteria</taxon>
        <taxon>Pseudomonadati</taxon>
        <taxon>Pseudomonadota</taxon>
        <taxon>Betaproteobacteria</taxon>
        <taxon>Burkholderiales</taxon>
        <taxon>Alcaligenaceae</taxon>
        <taxon>Alcaligenes</taxon>
    </lineage>
</organism>
<dbReference type="InterPro" id="IPR025419">
    <property type="entry name" value="DUF4142"/>
</dbReference>
<feature type="domain" description="DUF4142" evidence="1">
    <location>
        <begin position="27"/>
        <end position="162"/>
    </location>
</feature>
<name>A0ABX8T426_9BURK</name>
<protein>
    <submittedName>
        <fullName evidence="2">DUF4142 domain-containing protein</fullName>
    </submittedName>
</protein>
<dbReference type="EMBL" id="CP049362">
    <property type="protein sequence ID" value="QXX80814.1"/>
    <property type="molecule type" value="Genomic_DNA"/>
</dbReference>
<evidence type="ECO:0000313" key="2">
    <source>
        <dbReference type="EMBL" id="QXX80814.1"/>
    </source>
</evidence>
<dbReference type="Pfam" id="PF13628">
    <property type="entry name" value="DUF4142"/>
    <property type="match status" value="1"/>
</dbReference>